<evidence type="ECO:0000313" key="1">
    <source>
        <dbReference type="EMBL" id="GGU89489.1"/>
    </source>
</evidence>
<sequence length="51" mass="5932">MPLTDYMNRINGELKILWLVKKKKGRVGYGGKRNFYLQKEICSTIISVISK</sequence>
<organism evidence="1 2">
    <name type="scientific">Streptomyces albospinus</name>
    <dbReference type="NCBI Taxonomy" id="285515"/>
    <lineage>
        <taxon>Bacteria</taxon>
        <taxon>Bacillati</taxon>
        <taxon>Actinomycetota</taxon>
        <taxon>Actinomycetes</taxon>
        <taxon>Kitasatosporales</taxon>
        <taxon>Streptomycetaceae</taxon>
        <taxon>Streptomyces</taxon>
    </lineage>
</organism>
<accession>A0ABQ2VJR0</accession>
<name>A0ABQ2VJR0_9ACTN</name>
<gene>
    <name evidence="1" type="ORF">GCM10010211_65090</name>
</gene>
<protein>
    <recommendedName>
        <fullName evidence="3">Transposase</fullName>
    </recommendedName>
</protein>
<evidence type="ECO:0008006" key="3">
    <source>
        <dbReference type="Google" id="ProtNLM"/>
    </source>
</evidence>
<comment type="caution">
    <text evidence="1">The sequence shown here is derived from an EMBL/GenBank/DDBJ whole genome shotgun (WGS) entry which is preliminary data.</text>
</comment>
<dbReference type="Proteomes" id="UP000654471">
    <property type="component" value="Unassembled WGS sequence"/>
</dbReference>
<dbReference type="EMBL" id="BMRP01000034">
    <property type="protein sequence ID" value="GGU89489.1"/>
    <property type="molecule type" value="Genomic_DNA"/>
</dbReference>
<reference evidence="2" key="1">
    <citation type="journal article" date="2019" name="Int. J. Syst. Evol. Microbiol.">
        <title>The Global Catalogue of Microorganisms (GCM) 10K type strain sequencing project: providing services to taxonomists for standard genome sequencing and annotation.</title>
        <authorList>
            <consortium name="The Broad Institute Genomics Platform"/>
            <consortium name="The Broad Institute Genome Sequencing Center for Infectious Disease"/>
            <person name="Wu L."/>
            <person name="Ma J."/>
        </authorList>
    </citation>
    <scope>NUCLEOTIDE SEQUENCE [LARGE SCALE GENOMIC DNA]</scope>
    <source>
        <strain evidence="2">JCM 3399</strain>
    </source>
</reference>
<keyword evidence="2" id="KW-1185">Reference proteome</keyword>
<evidence type="ECO:0000313" key="2">
    <source>
        <dbReference type="Proteomes" id="UP000654471"/>
    </source>
</evidence>
<proteinExistence type="predicted"/>